<evidence type="ECO:0000313" key="2">
    <source>
        <dbReference type="Proteomes" id="UP000295252"/>
    </source>
</evidence>
<dbReference type="Gramene" id="CDP09394">
    <property type="protein sequence ID" value="CDP09394"/>
    <property type="gene ID" value="GSCOC_T00028741001"/>
</dbReference>
<sequence length="106" mass="11278">MLGLSTILPELEYDSRETLALEAIKASAISVANSKPSGRSVHCSANLSKKSLEYFLVITPLPSSPLSLTCFLISEVSNFGVDMSAASSQSSGSTLLWPEFSLDTSF</sequence>
<gene>
    <name evidence="1" type="ORF">GSCOC_T00028741001</name>
</gene>
<name>A0A068UMC2_COFCA</name>
<accession>A0A068UMC2</accession>
<protein>
    <submittedName>
        <fullName evidence="1">Uncharacterized protein</fullName>
    </submittedName>
</protein>
<evidence type="ECO:0000313" key="1">
    <source>
        <dbReference type="EMBL" id="CDP09394.1"/>
    </source>
</evidence>
<dbReference type="InParanoid" id="A0A068UMC2"/>
<dbReference type="EMBL" id="HG739122">
    <property type="protein sequence ID" value="CDP09394.1"/>
    <property type="molecule type" value="Genomic_DNA"/>
</dbReference>
<keyword evidence="2" id="KW-1185">Reference proteome</keyword>
<dbReference type="Proteomes" id="UP000295252">
    <property type="component" value="Chromosome IV"/>
</dbReference>
<organism evidence="1 2">
    <name type="scientific">Coffea canephora</name>
    <name type="common">Robusta coffee</name>
    <dbReference type="NCBI Taxonomy" id="49390"/>
    <lineage>
        <taxon>Eukaryota</taxon>
        <taxon>Viridiplantae</taxon>
        <taxon>Streptophyta</taxon>
        <taxon>Embryophyta</taxon>
        <taxon>Tracheophyta</taxon>
        <taxon>Spermatophyta</taxon>
        <taxon>Magnoliopsida</taxon>
        <taxon>eudicotyledons</taxon>
        <taxon>Gunneridae</taxon>
        <taxon>Pentapetalae</taxon>
        <taxon>asterids</taxon>
        <taxon>lamiids</taxon>
        <taxon>Gentianales</taxon>
        <taxon>Rubiaceae</taxon>
        <taxon>Ixoroideae</taxon>
        <taxon>Gardenieae complex</taxon>
        <taxon>Bertiereae - Coffeeae clade</taxon>
        <taxon>Coffeeae</taxon>
        <taxon>Coffea</taxon>
    </lineage>
</organism>
<proteinExistence type="predicted"/>
<reference evidence="2" key="1">
    <citation type="journal article" date="2014" name="Science">
        <title>The coffee genome provides insight into the convergent evolution of caffeine biosynthesis.</title>
        <authorList>
            <person name="Denoeud F."/>
            <person name="Carretero-Paulet L."/>
            <person name="Dereeper A."/>
            <person name="Droc G."/>
            <person name="Guyot R."/>
            <person name="Pietrella M."/>
            <person name="Zheng C."/>
            <person name="Alberti A."/>
            <person name="Anthony F."/>
            <person name="Aprea G."/>
            <person name="Aury J.M."/>
            <person name="Bento P."/>
            <person name="Bernard M."/>
            <person name="Bocs S."/>
            <person name="Campa C."/>
            <person name="Cenci A."/>
            <person name="Combes M.C."/>
            <person name="Crouzillat D."/>
            <person name="Da Silva C."/>
            <person name="Daddiego L."/>
            <person name="De Bellis F."/>
            <person name="Dussert S."/>
            <person name="Garsmeur O."/>
            <person name="Gayraud T."/>
            <person name="Guignon V."/>
            <person name="Jahn K."/>
            <person name="Jamilloux V."/>
            <person name="Joet T."/>
            <person name="Labadie K."/>
            <person name="Lan T."/>
            <person name="Leclercq J."/>
            <person name="Lepelley M."/>
            <person name="Leroy T."/>
            <person name="Li L.T."/>
            <person name="Librado P."/>
            <person name="Lopez L."/>
            <person name="Munoz A."/>
            <person name="Noel B."/>
            <person name="Pallavicini A."/>
            <person name="Perrotta G."/>
            <person name="Poncet V."/>
            <person name="Pot D."/>
            <person name="Priyono X."/>
            <person name="Rigoreau M."/>
            <person name="Rouard M."/>
            <person name="Rozas J."/>
            <person name="Tranchant-Dubreuil C."/>
            <person name="VanBuren R."/>
            <person name="Zhang Q."/>
            <person name="Andrade A.C."/>
            <person name="Argout X."/>
            <person name="Bertrand B."/>
            <person name="de Kochko A."/>
            <person name="Graziosi G."/>
            <person name="Henry R.J."/>
            <person name="Jayarama X."/>
            <person name="Ming R."/>
            <person name="Nagai C."/>
            <person name="Rounsley S."/>
            <person name="Sankoff D."/>
            <person name="Giuliano G."/>
            <person name="Albert V.A."/>
            <person name="Wincker P."/>
            <person name="Lashermes P."/>
        </authorList>
    </citation>
    <scope>NUCLEOTIDE SEQUENCE [LARGE SCALE GENOMIC DNA]</scope>
    <source>
        <strain evidence="2">cv. DH200-94</strain>
    </source>
</reference>
<dbReference type="AlphaFoldDB" id="A0A068UMC2"/>